<sequence>MKSVAFLFLSVLVSFSQVSLAEQLELPLEPKQCISLQEAQSSLTKYMNPLVGTVPVDDFYWLNEDDAPLTARDVAHAAKSLEWDARGLVYQSSAVYDGYCAAGASCWGWYVVDCAGKIEARMDGEE</sequence>
<proteinExistence type="predicted"/>
<feature type="signal peptide" evidence="1">
    <location>
        <begin position="1"/>
        <end position="21"/>
    </location>
</feature>
<organism evidence="2 3">
    <name type="scientific">Bdellovibrio bacteriovorus</name>
    <dbReference type="NCBI Taxonomy" id="959"/>
    <lineage>
        <taxon>Bacteria</taxon>
        <taxon>Pseudomonadati</taxon>
        <taxon>Bdellovibrionota</taxon>
        <taxon>Bdellovibrionia</taxon>
        <taxon>Bdellovibrionales</taxon>
        <taxon>Pseudobdellovibrionaceae</taxon>
        <taxon>Bdellovibrio</taxon>
    </lineage>
</organism>
<dbReference type="EMBL" id="LUKD01000001">
    <property type="protein sequence ID" value="KYG68891.1"/>
    <property type="molecule type" value="Genomic_DNA"/>
</dbReference>
<dbReference type="AlphaFoldDB" id="A0A162GT33"/>
<reference evidence="2 3" key="1">
    <citation type="submission" date="2016-03" db="EMBL/GenBank/DDBJ databases">
        <authorList>
            <person name="Ploux O."/>
        </authorList>
    </citation>
    <scope>NUCLEOTIDE SEQUENCE [LARGE SCALE GENOMIC DNA]</scope>
    <source>
        <strain evidence="2 3">EC13</strain>
    </source>
</reference>
<evidence type="ECO:0000256" key="1">
    <source>
        <dbReference type="SAM" id="SignalP"/>
    </source>
</evidence>
<name>A0A162GT33_BDEBC</name>
<evidence type="ECO:0000313" key="2">
    <source>
        <dbReference type="EMBL" id="KYG68891.1"/>
    </source>
</evidence>
<feature type="chain" id="PRO_5007835346" evidence="1">
    <location>
        <begin position="22"/>
        <end position="126"/>
    </location>
</feature>
<dbReference type="RefSeq" id="WP_063205611.1">
    <property type="nucleotide sequence ID" value="NZ_LUKD01000001.1"/>
</dbReference>
<dbReference type="Proteomes" id="UP000075799">
    <property type="component" value="Unassembled WGS sequence"/>
</dbReference>
<accession>A0A162GT33</accession>
<evidence type="ECO:0000313" key="3">
    <source>
        <dbReference type="Proteomes" id="UP000075799"/>
    </source>
</evidence>
<comment type="caution">
    <text evidence="2">The sequence shown here is derived from an EMBL/GenBank/DDBJ whole genome shotgun (WGS) entry which is preliminary data.</text>
</comment>
<keyword evidence="1" id="KW-0732">Signal</keyword>
<dbReference type="OrthoDB" id="9837888at2"/>
<protein>
    <submittedName>
        <fullName evidence="2">Uncharacterized protein</fullName>
    </submittedName>
</protein>
<gene>
    <name evidence="2" type="ORF">AZI87_06590</name>
</gene>